<evidence type="ECO:0000256" key="1">
    <source>
        <dbReference type="SAM" id="MobiDB-lite"/>
    </source>
</evidence>
<evidence type="ECO:0000313" key="3">
    <source>
        <dbReference type="Proteomes" id="UP001054857"/>
    </source>
</evidence>
<organism evidence="2 3">
    <name type="scientific">Astrephomene gubernaculifera</name>
    <dbReference type="NCBI Taxonomy" id="47775"/>
    <lineage>
        <taxon>Eukaryota</taxon>
        <taxon>Viridiplantae</taxon>
        <taxon>Chlorophyta</taxon>
        <taxon>core chlorophytes</taxon>
        <taxon>Chlorophyceae</taxon>
        <taxon>CS clade</taxon>
        <taxon>Chlamydomonadales</taxon>
        <taxon>Astrephomenaceae</taxon>
        <taxon>Astrephomene</taxon>
    </lineage>
</organism>
<comment type="caution">
    <text evidence="2">The sequence shown here is derived from an EMBL/GenBank/DDBJ whole genome shotgun (WGS) entry which is preliminary data.</text>
</comment>
<feature type="region of interest" description="Disordered" evidence="1">
    <location>
        <begin position="273"/>
        <end position="306"/>
    </location>
</feature>
<dbReference type="Proteomes" id="UP001054857">
    <property type="component" value="Unassembled WGS sequence"/>
</dbReference>
<proteinExistence type="predicted"/>
<protein>
    <submittedName>
        <fullName evidence="2">Uncharacterized protein</fullName>
    </submittedName>
</protein>
<dbReference type="EMBL" id="BMAR01000037">
    <property type="protein sequence ID" value="GFR50341.1"/>
    <property type="molecule type" value="Genomic_DNA"/>
</dbReference>
<sequence length="306" mass="32474">MLSAVLQFLGPWENTNKAEASLMEQTAQPEGPTTITIKAFKAASRRDEFYRLRPSNSSIDTAMSSVPSSCESSSVLGRDDCALLTTSCSMSEASSPTSSSVMVDVFNVNRRASEVPLLPADVGQGPSMGAIRDCSDSWTHENELAWLRMRLAMALQRIAERDQALEQLHAELQELRHMYRRDVARLTAGGASVTCSDDPWVTPRPAECSGAGCRVHGTGIAAAAAAAAGVSVAGAVAVAGDEVQEGGEVGAVEAEGAHLRVVLAAEVAEQVGAAEEVREREEQEQQGEQGEGSMEDMQSFLSFLQA</sequence>
<reference evidence="2 3" key="1">
    <citation type="journal article" date="2021" name="Sci. Rep.">
        <title>Genome sequencing of the multicellular alga Astrephomene provides insights into convergent evolution of germ-soma differentiation.</title>
        <authorList>
            <person name="Yamashita S."/>
            <person name="Yamamoto K."/>
            <person name="Matsuzaki R."/>
            <person name="Suzuki S."/>
            <person name="Yamaguchi H."/>
            <person name="Hirooka S."/>
            <person name="Minakuchi Y."/>
            <person name="Miyagishima S."/>
            <person name="Kawachi M."/>
            <person name="Toyoda A."/>
            <person name="Nozaki H."/>
        </authorList>
    </citation>
    <scope>NUCLEOTIDE SEQUENCE [LARGE SCALE GENOMIC DNA]</scope>
    <source>
        <strain evidence="2 3">NIES-4017</strain>
    </source>
</reference>
<keyword evidence="3" id="KW-1185">Reference proteome</keyword>
<accession>A0AAD3E2V2</accession>
<dbReference type="AlphaFoldDB" id="A0AAD3E2V2"/>
<name>A0AAD3E2V2_9CHLO</name>
<evidence type="ECO:0000313" key="2">
    <source>
        <dbReference type="EMBL" id="GFR50341.1"/>
    </source>
</evidence>
<gene>
    <name evidence="2" type="ORF">Agub_g12550</name>
</gene>